<proteinExistence type="predicted"/>
<evidence type="ECO:0008006" key="3">
    <source>
        <dbReference type="Google" id="ProtNLM"/>
    </source>
</evidence>
<dbReference type="KEGG" id="lto:RGQ30_09530"/>
<reference evidence="1 2" key="1">
    <citation type="submission" date="2023-10" db="EMBL/GenBank/DDBJ databases">
        <title>Complete Genome Sequence of Limnobacter thiooxidans CS-K2T, Isolated from freshwater lake sediments in Bavaria, Germany.</title>
        <authorList>
            <person name="Naruki M."/>
            <person name="Watanabe A."/>
            <person name="Warashina T."/>
            <person name="Morita T."/>
            <person name="Arakawa K."/>
        </authorList>
    </citation>
    <scope>NUCLEOTIDE SEQUENCE [LARGE SCALE GENOMIC DNA]</scope>
    <source>
        <strain evidence="1 2">CS-K2</strain>
    </source>
</reference>
<keyword evidence="2" id="KW-1185">Reference proteome</keyword>
<name>A0AA86MHS9_9BURK</name>
<protein>
    <recommendedName>
        <fullName evidence="3">Polyketide cyclase / dehydrase and lipid transport</fullName>
    </recommendedName>
</protein>
<evidence type="ECO:0000313" key="1">
    <source>
        <dbReference type="EMBL" id="BET25452.1"/>
    </source>
</evidence>
<dbReference type="RefSeq" id="WP_130558071.1">
    <property type="nucleotide sequence ID" value="NZ_AP028947.1"/>
</dbReference>
<dbReference type="Gene3D" id="3.30.530.20">
    <property type="match status" value="1"/>
</dbReference>
<dbReference type="Proteomes" id="UP001329151">
    <property type="component" value="Chromosome"/>
</dbReference>
<evidence type="ECO:0000313" key="2">
    <source>
        <dbReference type="Proteomes" id="UP001329151"/>
    </source>
</evidence>
<dbReference type="AlphaFoldDB" id="A0AA86MHS9"/>
<sequence length="173" mass="19702">MSTNNFATQSSPSAIHWPDEFRPGRVPIHIRNELNVRASPDSVWQVLIDAQRWPSFYPQASEVDLGGATTLEQDLNFSWKTMGLRINCNVREFEPESRLAWDAKGVGTWAYHAWLITPTATGCHVLTEETQHGWLCRLGQLMMPGSLHIKWHQVWLEKLELEAQCLDAGKNGH</sequence>
<organism evidence="1 2">
    <name type="scientific">Limnobacter thiooxidans</name>
    <dbReference type="NCBI Taxonomy" id="131080"/>
    <lineage>
        <taxon>Bacteria</taxon>
        <taxon>Pseudomonadati</taxon>
        <taxon>Pseudomonadota</taxon>
        <taxon>Betaproteobacteria</taxon>
        <taxon>Burkholderiales</taxon>
        <taxon>Burkholderiaceae</taxon>
        <taxon>Limnobacter</taxon>
    </lineage>
</organism>
<dbReference type="InterPro" id="IPR023393">
    <property type="entry name" value="START-like_dom_sf"/>
</dbReference>
<dbReference type="EMBL" id="AP028947">
    <property type="protein sequence ID" value="BET25452.1"/>
    <property type="molecule type" value="Genomic_DNA"/>
</dbReference>
<dbReference type="SUPFAM" id="SSF55961">
    <property type="entry name" value="Bet v1-like"/>
    <property type="match status" value="1"/>
</dbReference>
<accession>A0AA86MHS9</accession>
<dbReference type="Pfam" id="PF10604">
    <property type="entry name" value="Polyketide_cyc2"/>
    <property type="match status" value="1"/>
</dbReference>
<gene>
    <name evidence="1" type="ORF">RGQ30_09530</name>
</gene>
<dbReference type="InterPro" id="IPR019587">
    <property type="entry name" value="Polyketide_cyclase/dehydratase"/>
</dbReference>